<evidence type="ECO:0000313" key="2">
    <source>
        <dbReference type="EMBL" id="KAF4138601.1"/>
    </source>
</evidence>
<feature type="signal peptide" evidence="1">
    <location>
        <begin position="1"/>
        <end position="23"/>
    </location>
</feature>
<gene>
    <name evidence="2" type="ORF">GN958_ATG12212</name>
</gene>
<evidence type="ECO:0000313" key="3">
    <source>
        <dbReference type="Proteomes" id="UP000704712"/>
    </source>
</evidence>
<dbReference type="PROSITE" id="PS51257">
    <property type="entry name" value="PROKAR_LIPOPROTEIN"/>
    <property type="match status" value="1"/>
</dbReference>
<sequence length="168" mass="17669">MRLSLFLVLVVGFGAACLNFADAEKQVTITQLDDAVDDVATKIKSNSGKLRGGTSAAAKGDAKLKEAATIATSSIKNWDDAIGKMKSGAKLKPLETASGKWKGDFDKLKASGQLKDLDEKQAAKLTEDVAQEVVKNPSKGRRFKKALEIAFGVGVTSLIAVGLNVMAS</sequence>
<evidence type="ECO:0000256" key="1">
    <source>
        <dbReference type="SAM" id="SignalP"/>
    </source>
</evidence>
<reference evidence="2" key="1">
    <citation type="submission" date="2020-03" db="EMBL/GenBank/DDBJ databases">
        <title>Hybrid Assembly of Korean Phytophthora infestans isolates.</title>
        <authorList>
            <person name="Prokchorchik M."/>
            <person name="Lee Y."/>
            <person name="Seo J."/>
            <person name="Cho J.-H."/>
            <person name="Park Y.-E."/>
            <person name="Jang D.-C."/>
            <person name="Im J.-S."/>
            <person name="Choi J.-G."/>
            <person name="Park H.-J."/>
            <person name="Lee G.-B."/>
            <person name="Lee Y.-G."/>
            <person name="Hong S.-Y."/>
            <person name="Cho K."/>
            <person name="Sohn K.H."/>
        </authorList>
    </citation>
    <scope>NUCLEOTIDE SEQUENCE</scope>
    <source>
        <strain evidence="2">KR_2_A2</strain>
    </source>
</reference>
<accession>A0A8S9UCX0</accession>
<comment type="caution">
    <text evidence="2">The sequence shown here is derived from an EMBL/GenBank/DDBJ whole genome shotgun (WGS) entry which is preliminary data.</text>
</comment>
<protein>
    <recommendedName>
        <fullName evidence="4">RxLR effector protein</fullName>
    </recommendedName>
</protein>
<keyword evidence="1" id="KW-0732">Signal</keyword>
<feature type="chain" id="PRO_5035738689" description="RxLR effector protein" evidence="1">
    <location>
        <begin position="24"/>
        <end position="168"/>
    </location>
</feature>
<organism evidence="2 3">
    <name type="scientific">Phytophthora infestans</name>
    <name type="common">Potato late blight agent</name>
    <name type="synonym">Botrytis infestans</name>
    <dbReference type="NCBI Taxonomy" id="4787"/>
    <lineage>
        <taxon>Eukaryota</taxon>
        <taxon>Sar</taxon>
        <taxon>Stramenopiles</taxon>
        <taxon>Oomycota</taxon>
        <taxon>Peronosporomycetes</taxon>
        <taxon>Peronosporales</taxon>
        <taxon>Peronosporaceae</taxon>
        <taxon>Phytophthora</taxon>
    </lineage>
</organism>
<dbReference type="Proteomes" id="UP000704712">
    <property type="component" value="Unassembled WGS sequence"/>
</dbReference>
<dbReference type="EMBL" id="JAACNO010001662">
    <property type="protein sequence ID" value="KAF4138601.1"/>
    <property type="molecule type" value="Genomic_DNA"/>
</dbReference>
<dbReference type="AlphaFoldDB" id="A0A8S9UCX0"/>
<evidence type="ECO:0008006" key="4">
    <source>
        <dbReference type="Google" id="ProtNLM"/>
    </source>
</evidence>
<name>A0A8S9UCX0_PHYIN</name>
<proteinExistence type="predicted"/>